<dbReference type="SUPFAM" id="SSF56349">
    <property type="entry name" value="DNA breaking-rejoining enzymes"/>
    <property type="match status" value="1"/>
</dbReference>
<protein>
    <submittedName>
        <fullName evidence="4">Integrase</fullName>
    </submittedName>
</protein>
<dbReference type="Proteomes" id="UP000589036">
    <property type="component" value="Unassembled WGS sequence"/>
</dbReference>
<accession>A0A852TY97</accession>
<evidence type="ECO:0000259" key="3">
    <source>
        <dbReference type="PROSITE" id="PS51898"/>
    </source>
</evidence>
<dbReference type="GO" id="GO:0006310">
    <property type="term" value="P:DNA recombination"/>
    <property type="evidence" value="ECO:0007669"/>
    <property type="project" value="UniProtKB-KW"/>
</dbReference>
<comment type="caution">
    <text evidence="4">The sequence shown here is derived from an EMBL/GenBank/DDBJ whole genome shotgun (WGS) entry which is preliminary data.</text>
</comment>
<evidence type="ECO:0000313" key="5">
    <source>
        <dbReference type="Proteomes" id="UP000589036"/>
    </source>
</evidence>
<name>A0A852TY97_9ACTN</name>
<sequence length="171" mass="19529">MKYAVRLNRLRANPLDDKGADDWRPPAVVTEVDRRRVANSEQMRTLLDGVRQVGRTQGPRLVALFGCMYYGMLRPQEAISLKEKSCELPEEGWGVLDFETVHSAAGKDWTDDGEVHEERGLKGRPLNTRRRVPVPPDLVALLRRHIEEYGADANGRLFRTYRGGRYRPSTL</sequence>
<dbReference type="AlphaFoldDB" id="A0A852TY97"/>
<dbReference type="EMBL" id="JACCCC010000001">
    <property type="protein sequence ID" value="NYE49516.1"/>
    <property type="molecule type" value="Genomic_DNA"/>
</dbReference>
<dbReference type="RefSeq" id="WP_179645161.1">
    <property type="nucleotide sequence ID" value="NZ_BAAAYY010000046.1"/>
</dbReference>
<evidence type="ECO:0000313" key="4">
    <source>
        <dbReference type="EMBL" id="NYE49516.1"/>
    </source>
</evidence>
<dbReference type="InterPro" id="IPR002104">
    <property type="entry name" value="Integrase_catalytic"/>
</dbReference>
<dbReference type="GO" id="GO:0003677">
    <property type="term" value="F:DNA binding"/>
    <property type="evidence" value="ECO:0007669"/>
    <property type="project" value="InterPro"/>
</dbReference>
<dbReference type="GO" id="GO:0015074">
    <property type="term" value="P:DNA integration"/>
    <property type="evidence" value="ECO:0007669"/>
    <property type="project" value="InterPro"/>
</dbReference>
<feature type="domain" description="Tyr recombinase" evidence="3">
    <location>
        <begin position="33"/>
        <end position="171"/>
    </location>
</feature>
<dbReference type="PROSITE" id="PS51898">
    <property type="entry name" value="TYR_RECOMBINASE"/>
    <property type="match status" value="1"/>
</dbReference>
<evidence type="ECO:0000256" key="2">
    <source>
        <dbReference type="SAM" id="MobiDB-lite"/>
    </source>
</evidence>
<organism evidence="4 5">
    <name type="scientific">Spinactinospora alkalitolerans</name>
    <dbReference type="NCBI Taxonomy" id="687207"/>
    <lineage>
        <taxon>Bacteria</taxon>
        <taxon>Bacillati</taxon>
        <taxon>Actinomycetota</taxon>
        <taxon>Actinomycetes</taxon>
        <taxon>Streptosporangiales</taxon>
        <taxon>Nocardiopsidaceae</taxon>
        <taxon>Spinactinospora</taxon>
    </lineage>
</organism>
<feature type="region of interest" description="Disordered" evidence="2">
    <location>
        <begin position="108"/>
        <end position="129"/>
    </location>
</feature>
<keyword evidence="5" id="KW-1185">Reference proteome</keyword>
<evidence type="ECO:0000256" key="1">
    <source>
        <dbReference type="ARBA" id="ARBA00023172"/>
    </source>
</evidence>
<reference evidence="4 5" key="1">
    <citation type="submission" date="2020-07" db="EMBL/GenBank/DDBJ databases">
        <title>Sequencing the genomes of 1000 actinobacteria strains.</title>
        <authorList>
            <person name="Klenk H.-P."/>
        </authorList>
    </citation>
    <scope>NUCLEOTIDE SEQUENCE [LARGE SCALE GENOMIC DNA]</scope>
    <source>
        <strain evidence="4 5">CXB654</strain>
    </source>
</reference>
<keyword evidence="1" id="KW-0233">DNA recombination</keyword>
<dbReference type="InterPro" id="IPR013762">
    <property type="entry name" value="Integrase-like_cat_sf"/>
</dbReference>
<proteinExistence type="predicted"/>
<gene>
    <name evidence="4" type="ORF">HDA32_004636</name>
</gene>
<dbReference type="InterPro" id="IPR011010">
    <property type="entry name" value="DNA_brk_join_enz"/>
</dbReference>
<dbReference type="Gene3D" id="1.10.443.10">
    <property type="entry name" value="Intergrase catalytic core"/>
    <property type="match status" value="1"/>
</dbReference>